<reference evidence="2" key="1">
    <citation type="submission" date="2021-01" db="EMBL/GenBank/DDBJ databases">
        <title>Chromosome-level genome assembly of a human fungal pathogen reveals clustering of transcriptionally co-regulated genes.</title>
        <authorList>
            <person name="Voorhies M."/>
            <person name="Cohen S."/>
            <person name="Shea T.P."/>
            <person name="Petrus S."/>
            <person name="Munoz J.F."/>
            <person name="Poplawski S."/>
            <person name="Goldman W.E."/>
            <person name="Michael T."/>
            <person name="Cuomo C.A."/>
            <person name="Sil A."/>
            <person name="Beyhan S."/>
        </authorList>
    </citation>
    <scope>NUCLEOTIDE SEQUENCE</scope>
    <source>
        <strain evidence="2">H88</strain>
    </source>
</reference>
<evidence type="ECO:0008006" key="4">
    <source>
        <dbReference type="Google" id="ProtNLM"/>
    </source>
</evidence>
<evidence type="ECO:0000256" key="1">
    <source>
        <dbReference type="SAM" id="SignalP"/>
    </source>
</evidence>
<feature type="chain" id="PRO_5034973358" description="Secreted protein" evidence="1">
    <location>
        <begin position="20"/>
        <end position="86"/>
    </location>
</feature>
<organism evidence="2 3">
    <name type="scientific">Ajellomyces capsulatus (strain H88)</name>
    <name type="common">Darling's disease fungus</name>
    <name type="synonym">Histoplasma capsulatum</name>
    <dbReference type="NCBI Taxonomy" id="544711"/>
    <lineage>
        <taxon>Eukaryota</taxon>
        <taxon>Fungi</taxon>
        <taxon>Dikarya</taxon>
        <taxon>Ascomycota</taxon>
        <taxon>Pezizomycotina</taxon>
        <taxon>Eurotiomycetes</taxon>
        <taxon>Eurotiomycetidae</taxon>
        <taxon>Onygenales</taxon>
        <taxon>Ajellomycetaceae</taxon>
        <taxon>Histoplasma</taxon>
    </lineage>
</organism>
<sequence length="86" mass="9770">MISLASFFAPCMMMVWVLAATLARCAEYRSVRESNISRTAVHTPISAYYYRLPPCRDNLKLPRPTHANVKNETFISIFLKSCVLKG</sequence>
<dbReference type="VEuPathDB" id="FungiDB:I7I53_01340"/>
<feature type="signal peptide" evidence="1">
    <location>
        <begin position="1"/>
        <end position="19"/>
    </location>
</feature>
<proteinExistence type="predicted"/>
<name>A0A8A1LHS3_AJEC8</name>
<dbReference type="Proteomes" id="UP000663419">
    <property type="component" value="Chromosome 3"/>
</dbReference>
<evidence type="ECO:0000313" key="2">
    <source>
        <dbReference type="EMBL" id="QSS53928.1"/>
    </source>
</evidence>
<accession>A0A8A1LHS3</accession>
<keyword evidence="1" id="KW-0732">Signal</keyword>
<gene>
    <name evidence="2" type="ORF">I7I53_01340</name>
</gene>
<protein>
    <recommendedName>
        <fullName evidence="4">Secreted protein</fullName>
    </recommendedName>
</protein>
<dbReference type="EMBL" id="CP069104">
    <property type="protein sequence ID" value="QSS53928.1"/>
    <property type="molecule type" value="Genomic_DNA"/>
</dbReference>
<dbReference type="AlphaFoldDB" id="A0A8A1LHS3"/>
<evidence type="ECO:0000313" key="3">
    <source>
        <dbReference type="Proteomes" id="UP000663419"/>
    </source>
</evidence>